<dbReference type="Proteomes" id="UP000121983">
    <property type="component" value="Genome"/>
</dbReference>
<keyword evidence="10" id="KW-1043">Host membrane</keyword>
<dbReference type="Gene3D" id="2.60.40.1690">
    <property type="entry name" value="Head and neck region of the ectodomain of NDV fusion glycoprotein"/>
    <property type="match status" value="1"/>
</dbReference>
<keyword evidence="12 18" id="KW-1133">Transmembrane helix</keyword>
<dbReference type="Pfam" id="PF00523">
    <property type="entry name" value="Fusion_gly"/>
    <property type="match status" value="1"/>
</dbReference>
<evidence type="ECO:0000256" key="6">
    <source>
        <dbReference type="ARBA" id="ARBA00022595"/>
    </source>
</evidence>
<dbReference type="GO" id="GO:0019031">
    <property type="term" value="C:viral envelope"/>
    <property type="evidence" value="ECO:0007669"/>
    <property type="project" value="UniProtKB-KW"/>
</dbReference>
<evidence type="ECO:0000313" key="21">
    <source>
        <dbReference type="EMBL" id="AMT92232.1"/>
    </source>
</evidence>
<dbReference type="GO" id="GO:0055036">
    <property type="term" value="C:virion membrane"/>
    <property type="evidence" value="ECO:0007669"/>
    <property type="project" value="UniProtKB-SubCell"/>
</dbReference>
<evidence type="ECO:0000256" key="2">
    <source>
        <dbReference type="ARBA" id="ARBA00016586"/>
    </source>
</evidence>
<feature type="transmembrane region" description="Helical" evidence="18">
    <location>
        <begin position="487"/>
        <end position="513"/>
    </location>
</feature>
<dbReference type="Gene3D" id="1.20.5.300">
    <property type="match status" value="1"/>
</dbReference>
<evidence type="ECO:0000313" key="20">
    <source>
        <dbReference type="EMBL" id="AMT92230.1"/>
    </source>
</evidence>
<dbReference type="EMBL" id="KM190939">
    <property type="protein sequence ID" value="AIG60047.1"/>
    <property type="molecule type" value="Viral_cRNA"/>
</dbReference>
<keyword evidence="5" id="KW-1169">Fusion of virus membrane with host cell membrane</keyword>
<evidence type="ECO:0000256" key="11">
    <source>
        <dbReference type="ARBA" id="ARBA00022879"/>
    </source>
</evidence>
<accession>A0A0G2R214</accession>
<keyword evidence="4" id="KW-1032">Host cell membrane</keyword>
<evidence type="ECO:0000256" key="1">
    <source>
        <dbReference type="ARBA" id="ARBA00008211"/>
    </source>
</evidence>
<protein>
    <recommendedName>
        <fullName evidence="2 18">Fusion glycoprotein F0</fullName>
    </recommendedName>
</protein>
<dbReference type="EMBL" id="MG836423">
    <property type="protein sequence ID" value="AYP70257.1"/>
    <property type="molecule type" value="Viral_cRNA"/>
</dbReference>
<keyword evidence="13" id="KW-0175">Coiled coil</keyword>
<evidence type="ECO:0000313" key="22">
    <source>
        <dbReference type="EMBL" id="AYP70257.1"/>
    </source>
</evidence>
<dbReference type="SUPFAM" id="SSF69922">
    <property type="entry name" value="Head and neck region of the ectodomain of NDV fusion glycoprotein"/>
    <property type="match status" value="1"/>
</dbReference>
<dbReference type="GO" id="GO:0020002">
    <property type="term" value="C:host cell plasma membrane"/>
    <property type="evidence" value="ECO:0007669"/>
    <property type="project" value="UniProtKB-SubCell"/>
</dbReference>
<feature type="transmembrane region" description="Helical" evidence="18">
    <location>
        <begin position="6"/>
        <end position="30"/>
    </location>
</feature>
<organismHost>
    <name type="scientific">Homo sapiens</name>
    <name type="common">Human</name>
    <dbReference type="NCBI Taxonomy" id="9606"/>
</organismHost>
<dbReference type="EMBL" id="KT315662">
    <property type="protein sequence ID" value="AMT92232.1"/>
    <property type="molecule type" value="Viral_cRNA"/>
</dbReference>
<evidence type="ECO:0000256" key="9">
    <source>
        <dbReference type="ARBA" id="ARBA00022844"/>
    </source>
</evidence>
<proteinExistence type="inferred from homology"/>
<comment type="subunit">
    <text evidence="18">Homotrimer of disulfide-linked F1-F2.</text>
</comment>
<evidence type="ECO:0000313" key="23">
    <source>
        <dbReference type="Proteomes" id="UP000121983"/>
    </source>
</evidence>
<keyword evidence="11 18" id="KW-0261">Viral envelope protein</keyword>
<dbReference type="GO" id="GO:0046718">
    <property type="term" value="P:symbiont entry into host cell"/>
    <property type="evidence" value="ECO:0007669"/>
    <property type="project" value="UniProtKB-KW"/>
</dbReference>
<keyword evidence="15" id="KW-1015">Disulfide bond</keyword>
<keyword evidence="14 18" id="KW-0472">Membrane</keyword>
<evidence type="ECO:0000256" key="17">
    <source>
        <dbReference type="ARBA" id="ARBA00023296"/>
    </source>
</evidence>
<evidence type="ECO:0000256" key="14">
    <source>
        <dbReference type="ARBA" id="ARBA00023136"/>
    </source>
</evidence>
<dbReference type="OrthoDB" id="2687at10239"/>
<comment type="similarity">
    <text evidence="1 18">Belongs to the paramyxoviruses fusion glycoprotein family.</text>
</comment>
<reference evidence="19 23" key="1">
    <citation type="submission" date="2014-06" db="EMBL/GenBank/DDBJ databases">
        <title>A practical approach for molecular epidemiological studies: assortment of viral pathogens in simulated isolate admixture.</title>
        <authorList>
            <person name="Rutvisuttinunt W."/>
            <person name="Chinnawirotpisan P."/>
            <person name="Thaisomboonsuk B."/>
            <person name="Huang A."/>
            <person name="Hussem K."/>
            <person name="Simasathien S."/>
            <person name="Yoon I.-K."/>
            <person name="Klungthong C."/>
            <person name="Fernandez S."/>
        </authorList>
    </citation>
    <scope>NUCLEOTIDE SEQUENCE [LARGE SCALE GENOMIC DNA]</scope>
    <source>
        <strain evidence="19">VIROAF10</strain>
    </source>
</reference>
<dbReference type="GO" id="GO:0019064">
    <property type="term" value="P:fusion of virus membrane with host plasma membrane"/>
    <property type="evidence" value="ECO:0007669"/>
    <property type="project" value="UniProtKB-KW"/>
</dbReference>
<evidence type="ECO:0000256" key="16">
    <source>
        <dbReference type="ARBA" id="ARBA00023180"/>
    </source>
</evidence>
<dbReference type="EMBL" id="KT315661">
    <property type="protein sequence ID" value="AMT92230.1"/>
    <property type="molecule type" value="Viral_cRNA"/>
</dbReference>
<keyword evidence="9" id="KW-0946">Virion</keyword>
<evidence type="ECO:0000256" key="4">
    <source>
        <dbReference type="ARBA" id="ARBA00022511"/>
    </source>
</evidence>
<evidence type="ECO:0000256" key="8">
    <source>
        <dbReference type="ARBA" id="ARBA00022729"/>
    </source>
</evidence>
<dbReference type="SUPFAM" id="SSF58069">
    <property type="entry name" value="Virus ectodomain"/>
    <property type="match status" value="1"/>
</dbReference>
<keyword evidence="16" id="KW-0325">Glycoprotein</keyword>
<evidence type="ECO:0000313" key="19">
    <source>
        <dbReference type="EMBL" id="AIG60047.1"/>
    </source>
</evidence>
<dbReference type="Gene3D" id="2.40.490.10">
    <property type="entry name" value="Newcastle disease virus like domain"/>
    <property type="match status" value="1"/>
</dbReference>
<keyword evidence="17" id="KW-1160">Virus entry into host cell</keyword>
<evidence type="ECO:0000256" key="5">
    <source>
        <dbReference type="ARBA" id="ARBA00022521"/>
    </source>
</evidence>
<name>A0A0G2R214_PI2H</name>
<dbReference type="Gene3D" id="6.10.10.110">
    <property type="match status" value="1"/>
</dbReference>
<dbReference type="InterPro" id="IPR000776">
    <property type="entry name" value="Fusion_F0_Paramyxovir"/>
</dbReference>
<comment type="caution">
    <text evidence="18">Lacks conserved residue(s) required for the propagation of feature annotation.</text>
</comment>
<evidence type="ECO:0000256" key="12">
    <source>
        <dbReference type="ARBA" id="ARBA00022989"/>
    </source>
</evidence>
<evidence type="ECO:0000256" key="15">
    <source>
        <dbReference type="ARBA" id="ARBA00023157"/>
    </source>
</evidence>
<comment type="subcellular location">
    <subcellularLocation>
        <location evidence="18">Virion membrane</location>
        <topology evidence="18">Single-pass type I membrane protein</topology>
    </subcellularLocation>
    <subcellularLocation>
        <location evidence="18">Host cell membrane</location>
        <topology evidence="18">Single-pass membrane protein</topology>
    </subcellularLocation>
</comment>
<keyword evidence="8" id="KW-0732">Signal</keyword>
<feature type="transmembrane region" description="Helical" evidence="18">
    <location>
        <begin position="107"/>
        <end position="132"/>
    </location>
</feature>
<keyword evidence="6" id="KW-1162">Viral penetration into host cytoplasm</keyword>
<evidence type="ECO:0000256" key="3">
    <source>
        <dbReference type="ARBA" id="ARBA00022506"/>
    </source>
</evidence>
<organism evidence="19 23">
    <name type="scientific">Human parainfluenza 2 virus</name>
    <name type="common">HPIV-2</name>
    <dbReference type="NCBI Taxonomy" id="2560525"/>
    <lineage>
        <taxon>Viruses</taxon>
        <taxon>Riboviria</taxon>
        <taxon>Orthornavirae</taxon>
        <taxon>Negarnaviricota</taxon>
        <taxon>Haploviricotina</taxon>
        <taxon>Monjiviricetes</taxon>
        <taxon>Mononegavirales</taxon>
        <taxon>Paramyxoviridae</taxon>
        <taxon>Rubulavirinae</taxon>
        <taxon>Orthorubulavirus</taxon>
        <taxon>Orthorubulavirus laryngotracheitidis</taxon>
    </lineage>
</organism>
<evidence type="ECO:0000256" key="10">
    <source>
        <dbReference type="ARBA" id="ARBA00022870"/>
    </source>
</evidence>
<evidence type="ECO:0000256" key="7">
    <source>
        <dbReference type="ARBA" id="ARBA00022692"/>
    </source>
</evidence>
<evidence type="ECO:0000256" key="13">
    <source>
        <dbReference type="ARBA" id="ARBA00023054"/>
    </source>
</evidence>
<keyword evidence="7 18" id="KW-0812">Transmembrane</keyword>
<gene>
    <name evidence="19" type="primary">F</name>
    <name evidence="19" type="ORF">HPIV2gp4</name>
</gene>
<evidence type="ECO:0000256" key="18">
    <source>
        <dbReference type="RuleBase" id="RU003705"/>
    </source>
</evidence>
<reference evidence="22" key="3">
    <citation type="submission" date="2018-01" db="EMBL/GenBank/DDBJ databases">
        <title>Comparative genomics of HPIV2.</title>
        <authorList>
            <person name="Santak M."/>
        </authorList>
    </citation>
    <scope>NUCLEOTIDE SEQUENCE</scope>
    <source>
        <strain evidence="22">HPIV2i/Zagreb.HR/38.12</strain>
    </source>
</reference>
<sequence>MHHLHPMIVCIFVMYTGIVGSGAIAGDQLLNIGVIQSKIRSLMYYTDGGASFIVVKLLPNLPPNNGTCNITSLDAYNVTLFKLLTPLIENLSKISAVTDTKTRQERFAGVVIGLAALGVATAAQITAAVAIVKANANAAAINNLASSIQSTNKAVSDVIDASKTIATAVQAIQDHINGAIVNGITSASCRAHDALIGSILNLYLTELTTIFHNQITNPALTPLSIQALRILLGSTLPIVIESKLKTNLNTAELLSSGLLTGQIISISPMYMQMLIQINVPTFIMQPGAKVIDLIAISANHKLQEVVVQVPNRILEYANELQNYPANDCVVTPNSVFCRYNEGSPIPESQYQCLRGNLNSCTFTPIIGNFLKRFAFANGVLYANCKSLLCKCADPPHVVSQDDTQGISIIDIKRCSEMMLDTFSFRITSTFNATYVTDFSMINANIVHLSPLDLSNQINSINKSLKSAEDWIADSNYFANQARTAKTLYSLSAIALILSVITLVVVGLLIAYIIKLVSQIHQFRALAATTMFHRENPAFFSKNNHGNIYGIS</sequence>
<keyword evidence="3" id="KW-1168">Fusion of virus membrane with host membrane</keyword>
<reference evidence="20" key="2">
    <citation type="journal article" date="2016" name="J. Med. Virol.">
        <title>Genetic diversity amongst human parainfluenza virus type 2 isolated in Croatia between 2011 and 2014.</title>
        <authorList>
            <person name="Santak M."/>
            <person name="Slovic A."/>
            <person name="Ljubin-Sternak S."/>
            <person name="Galinovic G.M."/>
            <person name="Forcic D."/>
        </authorList>
    </citation>
    <scope>NUCLEOTIDE SEQUENCE</scope>
    <source>
        <strain evidence="20">HPIV2i/Zagreb.HR/38.12</strain>
        <strain evidence="21">HPIV2i/Zagreb.HR/41.12</strain>
    </source>
</reference>